<evidence type="ECO:0000259" key="1">
    <source>
        <dbReference type="Pfam" id="PF02663"/>
    </source>
</evidence>
<organism evidence="2 3">
    <name type="scientific">Desulfomonile tiedjei (strain ATCC 49306 / DSM 6799 / DCB-1)</name>
    <dbReference type="NCBI Taxonomy" id="706587"/>
    <lineage>
        <taxon>Bacteria</taxon>
        <taxon>Pseudomonadati</taxon>
        <taxon>Thermodesulfobacteriota</taxon>
        <taxon>Desulfomonilia</taxon>
        <taxon>Desulfomonilales</taxon>
        <taxon>Desulfomonilaceae</taxon>
        <taxon>Desulfomonile</taxon>
    </lineage>
</organism>
<dbReference type="KEGG" id="dti:Desti_1626"/>
<dbReference type="eggNOG" id="COG5643">
    <property type="taxonomic scope" value="Bacteria"/>
</dbReference>
<dbReference type="InterPro" id="IPR003814">
    <property type="entry name" value="FmdEsu_dom"/>
</dbReference>
<name>I4C446_DESTA</name>
<evidence type="ECO:0000313" key="2">
    <source>
        <dbReference type="EMBL" id="AFM24337.1"/>
    </source>
</evidence>
<keyword evidence="3" id="KW-1185">Reference proteome</keyword>
<accession>I4C446</accession>
<reference evidence="3" key="1">
    <citation type="submission" date="2012-06" db="EMBL/GenBank/DDBJ databases">
        <title>Complete sequence of chromosome of Desulfomonile tiedjei DSM 6799.</title>
        <authorList>
            <person name="Lucas S."/>
            <person name="Copeland A."/>
            <person name="Lapidus A."/>
            <person name="Glavina del Rio T."/>
            <person name="Dalin E."/>
            <person name="Tice H."/>
            <person name="Bruce D."/>
            <person name="Goodwin L."/>
            <person name="Pitluck S."/>
            <person name="Peters L."/>
            <person name="Ovchinnikova G."/>
            <person name="Zeytun A."/>
            <person name="Lu M."/>
            <person name="Kyrpides N."/>
            <person name="Mavromatis K."/>
            <person name="Ivanova N."/>
            <person name="Brettin T."/>
            <person name="Detter J.C."/>
            <person name="Han C."/>
            <person name="Larimer F."/>
            <person name="Land M."/>
            <person name="Hauser L."/>
            <person name="Markowitz V."/>
            <person name="Cheng J.-F."/>
            <person name="Hugenholtz P."/>
            <person name="Woyke T."/>
            <person name="Wu D."/>
            <person name="Spring S."/>
            <person name="Schroeder M."/>
            <person name="Brambilla E."/>
            <person name="Klenk H.-P."/>
            <person name="Eisen J.A."/>
        </authorList>
    </citation>
    <scope>NUCLEOTIDE SEQUENCE [LARGE SCALE GENOMIC DNA]</scope>
    <source>
        <strain evidence="3">ATCC 49306 / DSM 6799 / DCB-1</strain>
    </source>
</reference>
<protein>
    <submittedName>
        <fullName evidence="2">FmdE, Molybdenum formylmethanofuran dehydrogenase operon</fullName>
    </submittedName>
</protein>
<dbReference type="SUPFAM" id="SSF143555">
    <property type="entry name" value="FwdE-like"/>
    <property type="match status" value="1"/>
</dbReference>
<dbReference type="Proteomes" id="UP000006055">
    <property type="component" value="Chromosome"/>
</dbReference>
<dbReference type="Pfam" id="PF02663">
    <property type="entry name" value="FmdE"/>
    <property type="match status" value="1"/>
</dbReference>
<sequence>MTDGQLPQDFLKCVDFHGHVCPGLAIGYAAVRRVGLLSRHDSYCFIEEKVSSYESSRSFLCIFMGQSPRE</sequence>
<dbReference type="STRING" id="706587.Desti_1626"/>
<gene>
    <name evidence="2" type="ordered locus">Desti_1626</name>
</gene>
<dbReference type="AlphaFoldDB" id="I4C446"/>
<proteinExistence type="predicted"/>
<dbReference type="EMBL" id="CP003360">
    <property type="protein sequence ID" value="AFM24337.1"/>
    <property type="molecule type" value="Genomic_DNA"/>
</dbReference>
<dbReference type="OrthoDB" id="3035646at2"/>
<dbReference type="Gene3D" id="3.30.1330.130">
    <property type="match status" value="1"/>
</dbReference>
<dbReference type="HOGENOM" id="CLU_2751263_0_0_7"/>
<dbReference type="RefSeq" id="WP_014809485.1">
    <property type="nucleotide sequence ID" value="NC_018025.1"/>
</dbReference>
<evidence type="ECO:0000313" key="3">
    <source>
        <dbReference type="Proteomes" id="UP000006055"/>
    </source>
</evidence>
<feature type="domain" description="Formylmethanofuran dehydrogenase subunit E" evidence="1">
    <location>
        <begin position="16"/>
        <end position="32"/>
    </location>
</feature>